<dbReference type="InterPro" id="IPR027417">
    <property type="entry name" value="P-loop_NTPase"/>
</dbReference>
<dbReference type="EMBL" id="PCWQ01000012">
    <property type="protein sequence ID" value="PIR06513.1"/>
    <property type="molecule type" value="Genomic_DNA"/>
</dbReference>
<proteinExistence type="predicted"/>
<organism evidence="1 2">
    <name type="scientific">Candidatus Komeilibacteria bacterium CG11_big_fil_rev_8_21_14_0_20_36_20</name>
    <dbReference type="NCBI Taxonomy" id="1974477"/>
    <lineage>
        <taxon>Bacteria</taxon>
        <taxon>Candidatus Komeiliibacteriota</taxon>
    </lineage>
</organism>
<evidence type="ECO:0000313" key="1">
    <source>
        <dbReference type="EMBL" id="PIR06513.1"/>
    </source>
</evidence>
<evidence type="ECO:0008006" key="3">
    <source>
        <dbReference type="Google" id="ProtNLM"/>
    </source>
</evidence>
<dbReference type="Gene3D" id="3.40.50.300">
    <property type="entry name" value="P-loop containing nucleotide triphosphate hydrolases"/>
    <property type="match status" value="1"/>
</dbReference>
<name>A0A2H0NC97_9BACT</name>
<accession>A0A2H0NC97</accession>
<dbReference type="SUPFAM" id="SSF52540">
    <property type="entry name" value="P-loop containing nucleoside triphosphate hydrolases"/>
    <property type="match status" value="1"/>
</dbReference>
<evidence type="ECO:0000313" key="2">
    <source>
        <dbReference type="Proteomes" id="UP000230564"/>
    </source>
</evidence>
<reference evidence="1 2" key="1">
    <citation type="submission" date="2017-09" db="EMBL/GenBank/DDBJ databases">
        <title>Depth-based differentiation of microbial function through sediment-hosted aquifers and enrichment of novel symbionts in the deep terrestrial subsurface.</title>
        <authorList>
            <person name="Probst A.J."/>
            <person name="Ladd B."/>
            <person name="Jarett J.K."/>
            <person name="Geller-Mcgrath D.E."/>
            <person name="Sieber C.M."/>
            <person name="Emerson J.B."/>
            <person name="Anantharaman K."/>
            <person name="Thomas B.C."/>
            <person name="Malmstrom R."/>
            <person name="Stieglmeier M."/>
            <person name="Klingl A."/>
            <person name="Woyke T."/>
            <person name="Ryan C.M."/>
            <person name="Banfield J.F."/>
        </authorList>
    </citation>
    <scope>NUCLEOTIDE SEQUENCE [LARGE SCALE GENOMIC DNA]</scope>
    <source>
        <strain evidence="1">CG11_big_fil_rev_8_21_14_0_20_36_20</strain>
    </source>
</reference>
<protein>
    <recommendedName>
        <fullName evidence="3">(d)CMP kinase</fullName>
    </recommendedName>
</protein>
<dbReference type="AlphaFoldDB" id="A0A2H0NC97"/>
<gene>
    <name evidence="1" type="ORF">COV55_03160</name>
</gene>
<sequence>MPKKNFIVTISGTPGSGKSTIAQNLTKIFNGQRVYVGGIRRQLAKDMKMTLAELNQYGLTHPETDVDVDKKAAQKARQLAKKFPVIVEGRTQFHFLPESIKLYIKADLEEGAKRIWLSLQKPANKIKRNEAKINSLVELKKTIFSREKNDLKRYKKYYNLDHTNEAHYDFILDTTPINARQATKKVVDFIKNHTE</sequence>
<dbReference type="Proteomes" id="UP000230564">
    <property type="component" value="Unassembled WGS sequence"/>
</dbReference>
<dbReference type="Pfam" id="PF13238">
    <property type="entry name" value="AAA_18"/>
    <property type="match status" value="1"/>
</dbReference>
<comment type="caution">
    <text evidence="1">The sequence shown here is derived from an EMBL/GenBank/DDBJ whole genome shotgun (WGS) entry which is preliminary data.</text>
</comment>